<feature type="domain" description="Copine C-terminal" evidence="1">
    <location>
        <begin position="117"/>
        <end position="283"/>
    </location>
</feature>
<evidence type="ECO:0000313" key="2">
    <source>
        <dbReference type="Proteomes" id="UP000695022"/>
    </source>
</evidence>
<dbReference type="InterPro" id="IPR045052">
    <property type="entry name" value="Copine"/>
</dbReference>
<sequence length="300" mass="33494">HDVIGEFTTTLQRLVKGPGPDNVYECHNTKKAAKKKNYKNSGISLLIANRKSRRNVHHRLLHGGIQLKMAAAIDFTASNEDFIQLTSLHYLNPYQPNMYARVLQAVGEIILDYNRWVNFRDDDPCCDGLEGLLQAYENTLRAVSLFGPTNFAPVINKVAKHAAEVKDGATYYVLVILTDGVVTDMPQTKQAIVQATRTASLGFKAIARESKGEAMLEFDTDNSRLSASGVMAQRDMCQFVAFRDYYASGHNMDHGQAQLAKDILWDIPDQFLAYMKNNNIKPRQAATQLNGSSARVIQQP</sequence>
<gene>
    <name evidence="3" type="primary">LOC106818564</name>
</gene>
<accession>A0ABM1F2S7</accession>
<keyword evidence="2" id="KW-1185">Reference proteome</keyword>
<dbReference type="InterPro" id="IPR010734">
    <property type="entry name" value="Copine_C"/>
</dbReference>
<feature type="non-terminal residue" evidence="3">
    <location>
        <position position="1"/>
    </location>
</feature>
<organism evidence="2 3">
    <name type="scientific">Priapulus caudatus</name>
    <name type="common">Priapulid worm</name>
    <dbReference type="NCBI Taxonomy" id="37621"/>
    <lineage>
        <taxon>Eukaryota</taxon>
        <taxon>Metazoa</taxon>
        <taxon>Ecdysozoa</taxon>
        <taxon>Scalidophora</taxon>
        <taxon>Priapulida</taxon>
        <taxon>Priapulimorpha</taxon>
        <taxon>Priapulimorphida</taxon>
        <taxon>Priapulidae</taxon>
        <taxon>Priapulus</taxon>
    </lineage>
</organism>
<dbReference type="InterPro" id="IPR036465">
    <property type="entry name" value="vWFA_dom_sf"/>
</dbReference>
<dbReference type="GeneID" id="106818564"/>
<dbReference type="PANTHER" id="PTHR10857:SF106">
    <property type="entry name" value="C2 DOMAIN-CONTAINING PROTEIN"/>
    <property type="match status" value="1"/>
</dbReference>
<proteinExistence type="predicted"/>
<dbReference type="PANTHER" id="PTHR10857">
    <property type="entry name" value="COPINE"/>
    <property type="match status" value="1"/>
</dbReference>
<name>A0ABM1F2S7_PRICU</name>
<evidence type="ECO:0000313" key="3">
    <source>
        <dbReference type="RefSeq" id="XP_014678748.1"/>
    </source>
</evidence>
<dbReference type="SUPFAM" id="SSF53300">
    <property type="entry name" value="vWA-like"/>
    <property type="match status" value="1"/>
</dbReference>
<evidence type="ECO:0000259" key="1">
    <source>
        <dbReference type="Pfam" id="PF07002"/>
    </source>
</evidence>
<dbReference type="RefSeq" id="XP_014678748.1">
    <property type="nucleotide sequence ID" value="XM_014823262.1"/>
</dbReference>
<dbReference type="Proteomes" id="UP000695022">
    <property type="component" value="Unplaced"/>
</dbReference>
<dbReference type="Pfam" id="PF07002">
    <property type="entry name" value="Copine"/>
    <property type="match status" value="1"/>
</dbReference>
<protein>
    <submittedName>
        <fullName evidence="3">Copine-8-like</fullName>
    </submittedName>
</protein>
<reference evidence="3" key="1">
    <citation type="submission" date="2025-08" db="UniProtKB">
        <authorList>
            <consortium name="RefSeq"/>
        </authorList>
    </citation>
    <scope>IDENTIFICATION</scope>
</reference>